<sequence>MDPVEVGLACGSNTAHLSLLGYDPTIYYRG</sequence>
<dbReference type="PANTHER" id="PTHR31209:SF0">
    <property type="entry name" value="METALLOENZYME DOMAIN-CONTAINING PROTEIN"/>
    <property type="match status" value="1"/>
</dbReference>
<dbReference type="PANTHER" id="PTHR31209">
    <property type="entry name" value="COFACTOR-INDEPENDENT PHOSPHOGLYCERATE MUTASE"/>
    <property type="match status" value="1"/>
</dbReference>
<reference evidence="1 2" key="1">
    <citation type="journal article" date="2020" name="Mol. Biol. Evol.">
        <title>Distinct Expression and Methylation Patterns for Genes with Different Fates following a Single Whole-Genome Duplication in Flowering Plants.</title>
        <authorList>
            <person name="Shi T."/>
            <person name="Rahmani R.S."/>
            <person name="Gugger P.F."/>
            <person name="Wang M."/>
            <person name="Li H."/>
            <person name="Zhang Y."/>
            <person name="Li Z."/>
            <person name="Wang Q."/>
            <person name="Van de Peer Y."/>
            <person name="Marchal K."/>
            <person name="Chen J."/>
        </authorList>
    </citation>
    <scope>NUCLEOTIDE SEQUENCE [LARGE SCALE GENOMIC DNA]</scope>
    <source>
        <tissue evidence="1">Leaf</tissue>
    </source>
</reference>
<comment type="caution">
    <text evidence="1">The sequence shown here is derived from an EMBL/GenBank/DDBJ whole genome shotgun (WGS) entry which is preliminary data.</text>
</comment>
<dbReference type="InterPro" id="IPR017850">
    <property type="entry name" value="Alkaline_phosphatase_core_sf"/>
</dbReference>
<evidence type="ECO:0000313" key="2">
    <source>
        <dbReference type="Proteomes" id="UP000607653"/>
    </source>
</evidence>
<proteinExistence type="predicted"/>
<evidence type="ECO:0000313" key="1">
    <source>
        <dbReference type="EMBL" id="DAD39093.1"/>
    </source>
</evidence>
<protein>
    <submittedName>
        <fullName evidence="1">Uncharacterized protein</fullName>
    </submittedName>
</protein>
<organism evidence="1 2">
    <name type="scientific">Nelumbo nucifera</name>
    <name type="common">Sacred lotus</name>
    <dbReference type="NCBI Taxonomy" id="4432"/>
    <lineage>
        <taxon>Eukaryota</taxon>
        <taxon>Viridiplantae</taxon>
        <taxon>Streptophyta</taxon>
        <taxon>Embryophyta</taxon>
        <taxon>Tracheophyta</taxon>
        <taxon>Spermatophyta</taxon>
        <taxon>Magnoliopsida</taxon>
        <taxon>Proteales</taxon>
        <taxon>Nelumbonaceae</taxon>
        <taxon>Nelumbo</taxon>
    </lineage>
</organism>
<dbReference type="EMBL" id="DUZY01000005">
    <property type="protein sequence ID" value="DAD39093.1"/>
    <property type="molecule type" value="Genomic_DNA"/>
</dbReference>
<dbReference type="AlphaFoldDB" id="A0A822Z3K0"/>
<keyword evidence="2" id="KW-1185">Reference proteome</keyword>
<dbReference type="Gene3D" id="3.40.720.10">
    <property type="entry name" value="Alkaline Phosphatase, subunit A"/>
    <property type="match status" value="1"/>
</dbReference>
<dbReference type="Pfam" id="PF10143">
    <property type="entry name" value="PhosphMutase"/>
    <property type="match status" value="1"/>
</dbReference>
<name>A0A822Z3K0_NELNU</name>
<gene>
    <name evidence="1" type="ORF">HUJ06_013416</name>
</gene>
<dbReference type="Proteomes" id="UP000607653">
    <property type="component" value="Unassembled WGS sequence"/>
</dbReference>
<accession>A0A822Z3K0</accession>
<dbReference type="GO" id="GO:0004619">
    <property type="term" value="F:phosphoglycerate mutase activity"/>
    <property type="evidence" value="ECO:0007669"/>
    <property type="project" value="InterPro"/>
</dbReference>
<dbReference type="InterPro" id="IPR004456">
    <property type="entry name" value="Pglycerate_mutase_ApgM"/>
</dbReference>